<dbReference type="Pfam" id="PF07980">
    <property type="entry name" value="SusD_RagB"/>
    <property type="match status" value="1"/>
</dbReference>
<keyword evidence="4" id="KW-0472">Membrane</keyword>
<dbReference type="InterPro" id="IPR033985">
    <property type="entry name" value="SusD-like_N"/>
</dbReference>
<dbReference type="Gene3D" id="1.25.40.390">
    <property type="match status" value="1"/>
</dbReference>
<evidence type="ECO:0000259" key="7">
    <source>
        <dbReference type="Pfam" id="PF14322"/>
    </source>
</evidence>
<dbReference type="Gene3D" id="2.20.20.130">
    <property type="match status" value="1"/>
</dbReference>
<dbReference type="InterPro" id="IPR011990">
    <property type="entry name" value="TPR-like_helical_dom_sf"/>
</dbReference>
<proteinExistence type="inferred from homology"/>
<organism evidence="8 9">
    <name type="scientific">Niabella yanshanensis</name>
    <dbReference type="NCBI Taxonomy" id="577386"/>
    <lineage>
        <taxon>Bacteria</taxon>
        <taxon>Pseudomonadati</taxon>
        <taxon>Bacteroidota</taxon>
        <taxon>Chitinophagia</taxon>
        <taxon>Chitinophagales</taxon>
        <taxon>Chitinophagaceae</taxon>
        <taxon>Niabella</taxon>
    </lineage>
</organism>
<protein>
    <submittedName>
        <fullName evidence="8">RagB/SusD family nutrient uptake outer membrane protein</fullName>
    </submittedName>
</protein>
<evidence type="ECO:0000256" key="5">
    <source>
        <dbReference type="ARBA" id="ARBA00023237"/>
    </source>
</evidence>
<evidence type="ECO:0000313" key="8">
    <source>
        <dbReference type="EMBL" id="WQD37503.1"/>
    </source>
</evidence>
<dbReference type="SUPFAM" id="SSF48452">
    <property type="entry name" value="TPR-like"/>
    <property type="match status" value="1"/>
</dbReference>
<evidence type="ECO:0000256" key="3">
    <source>
        <dbReference type="ARBA" id="ARBA00022729"/>
    </source>
</evidence>
<evidence type="ECO:0000256" key="2">
    <source>
        <dbReference type="ARBA" id="ARBA00006275"/>
    </source>
</evidence>
<feature type="domain" description="RagB/SusD" evidence="6">
    <location>
        <begin position="337"/>
        <end position="481"/>
    </location>
</feature>
<evidence type="ECO:0000313" key="9">
    <source>
        <dbReference type="Proteomes" id="UP001325680"/>
    </source>
</evidence>
<comment type="subcellular location">
    <subcellularLocation>
        <location evidence="1">Cell outer membrane</location>
    </subcellularLocation>
</comment>
<keyword evidence="3" id="KW-0732">Signal</keyword>
<name>A0ABZ0W2L5_9BACT</name>
<keyword evidence="9" id="KW-1185">Reference proteome</keyword>
<dbReference type="Gene3D" id="1.25.40.900">
    <property type="match status" value="1"/>
</dbReference>
<dbReference type="Pfam" id="PF14322">
    <property type="entry name" value="SusD-like_3"/>
    <property type="match status" value="1"/>
</dbReference>
<accession>A0ABZ0W2L5</accession>
<sequence>MIKTNHILISLLVLALFSSCKKWLDIQPESQISEDVLFTTEEGFKEALIGIYTRCTRTDIYGKELTIGTTEVLAQNYSISANDPQRYLKTKAYDYKDLNFISRRDDIWKGLYNAIVNCNLILGKIDEKKNLFMPGNYELIKGEALGLRAYLHFDALRLFAPSFASNPNAAAIPYVTQYSNKTTPLSTVTQVLDSAIFDLERAKQFLSSDLIRSAAYRVGYPTQTDTTLNTEEGARDLFLHNRRHRLNYYAVCGTLARVQLYKNNKAQALLNAQEVISANKFPWTKAEDFLAVDQDKKDLMLYKELVFGWFIPTLDGAYNNEWFSGGVTGMHLTQEASQDFYETGTVGSNDMRYKQWFATVNEQTSYISEVHKYRRNSASTTSTANLAYMVAPAIRLSEMYFIAAECTYATNPAAATAFIDEVRSHRGIGEKITVTNETALRNELLKEYRKDLFAEGQLFYAFKRWNVAITGQNGVSYPASNNIFVLPLPDDEIIYGNR</sequence>
<evidence type="ECO:0000256" key="1">
    <source>
        <dbReference type="ARBA" id="ARBA00004442"/>
    </source>
</evidence>
<dbReference type="InterPro" id="IPR012944">
    <property type="entry name" value="SusD_RagB_dom"/>
</dbReference>
<evidence type="ECO:0000256" key="4">
    <source>
        <dbReference type="ARBA" id="ARBA00023136"/>
    </source>
</evidence>
<comment type="similarity">
    <text evidence="2">Belongs to the SusD family.</text>
</comment>
<keyword evidence="5" id="KW-0998">Cell outer membrane</keyword>
<dbReference type="PROSITE" id="PS51257">
    <property type="entry name" value="PROKAR_LIPOPROTEIN"/>
    <property type="match status" value="1"/>
</dbReference>
<evidence type="ECO:0000259" key="6">
    <source>
        <dbReference type="Pfam" id="PF07980"/>
    </source>
</evidence>
<dbReference type="Proteomes" id="UP001325680">
    <property type="component" value="Chromosome"/>
</dbReference>
<dbReference type="RefSeq" id="WP_114791712.1">
    <property type="nucleotide sequence ID" value="NZ_CP139960.1"/>
</dbReference>
<gene>
    <name evidence="8" type="ORF">U0035_17675</name>
</gene>
<reference evidence="8 9" key="1">
    <citation type="submission" date="2023-12" db="EMBL/GenBank/DDBJ databases">
        <title>Genome sequencing and assembly of bacterial species from a model synthetic community.</title>
        <authorList>
            <person name="Hogle S.L."/>
        </authorList>
    </citation>
    <scope>NUCLEOTIDE SEQUENCE [LARGE SCALE GENOMIC DNA]</scope>
    <source>
        <strain evidence="8 9">HAMBI_3031</strain>
    </source>
</reference>
<feature type="domain" description="SusD-like N-terminal" evidence="7">
    <location>
        <begin position="22"/>
        <end position="210"/>
    </location>
</feature>
<dbReference type="EMBL" id="CP139960">
    <property type="protein sequence ID" value="WQD37503.1"/>
    <property type="molecule type" value="Genomic_DNA"/>
</dbReference>